<organism evidence="2 3">
    <name type="scientific">Puccinia striiformis</name>
    <dbReference type="NCBI Taxonomy" id="27350"/>
    <lineage>
        <taxon>Eukaryota</taxon>
        <taxon>Fungi</taxon>
        <taxon>Dikarya</taxon>
        <taxon>Basidiomycota</taxon>
        <taxon>Pucciniomycotina</taxon>
        <taxon>Pucciniomycetes</taxon>
        <taxon>Pucciniales</taxon>
        <taxon>Pucciniaceae</taxon>
        <taxon>Puccinia</taxon>
    </lineage>
</organism>
<feature type="region of interest" description="Disordered" evidence="1">
    <location>
        <begin position="151"/>
        <end position="193"/>
    </location>
</feature>
<keyword evidence="3" id="KW-1185">Reference proteome</keyword>
<gene>
    <name evidence="2" type="ORF">PSTT_14639</name>
</gene>
<evidence type="ECO:0000313" key="2">
    <source>
        <dbReference type="EMBL" id="POV98081.1"/>
    </source>
</evidence>
<sequence>LIHHQQSNKTKFSQLNWKTLVHNATLEPLPQLEPKEPILTLSNVQRSKTLYKTLHTHLMMPLVVASPTPQNIPSPAHPMRTMALKITNLTQHSQPHNEIKIQCHPSTLCTCTRGSLPGTTSTTSLYPGNLCPALLAPHLPLQTTKLLLLKPPDQPPNTSTIASYSSQSSTTTKSLEIPTPLSNDWPSQPHNYE</sequence>
<dbReference type="AlphaFoldDB" id="A0A2S4ULJ0"/>
<feature type="compositionally biased region" description="Polar residues" evidence="1">
    <location>
        <begin position="180"/>
        <end position="193"/>
    </location>
</feature>
<accession>A0A2S4ULJ0</accession>
<evidence type="ECO:0000313" key="3">
    <source>
        <dbReference type="Proteomes" id="UP000239156"/>
    </source>
</evidence>
<reference evidence="2" key="1">
    <citation type="submission" date="2017-12" db="EMBL/GenBank/DDBJ databases">
        <title>Gene loss provides genomic basis for host adaptation in cereal stripe rust fungi.</title>
        <authorList>
            <person name="Xia C."/>
        </authorList>
    </citation>
    <scope>NUCLEOTIDE SEQUENCE [LARGE SCALE GENOMIC DNA]</scope>
    <source>
        <strain evidence="2">93-210</strain>
    </source>
</reference>
<protein>
    <submittedName>
        <fullName evidence="2">Uncharacterized protein</fullName>
    </submittedName>
</protein>
<proteinExistence type="predicted"/>
<name>A0A2S4ULJ0_9BASI</name>
<dbReference type="EMBL" id="PKSL01000238">
    <property type="protein sequence ID" value="POV98081.1"/>
    <property type="molecule type" value="Genomic_DNA"/>
</dbReference>
<feature type="compositionally biased region" description="Low complexity" evidence="1">
    <location>
        <begin position="151"/>
        <end position="174"/>
    </location>
</feature>
<comment type="caution">
    <text evidence="2">The sequence shown here is derived from an EMBL/GenBank/DDBJ whole genome shotgun (WGS) entry which is preliminary data.</text>
</comment>
<feature type="non-terminal residue" evidence="2">
    <location>
        <position position="193"/>
    </location>
</feature>
<dbReference type="Proteomes" id="UP000239156">
    <property type="component" value="Unassembled WGS sequence"/>
</dbReference>
<evidence type="ECO:0000256" key="1">
    <source>
        <dbReference type="SAM" id="MobiDB-lite"/>
    </source>
</evidence>
<feature type="non-terminal residue" evidence="2">
    <location>
        <position position="1"/>
    </location>
</feature>
<dbReference type="VEuPathDB" id="FungiDB:PSTT_14639"/>